<evidence type="ECO:0000313" key="2">
    <source>
        <dbReference type="Proteomes" id="UP001152599"/>
    </source>
</evidence>
<protein>
    <submittedName>
        <fullName evidence="1">Uncharacterized protein</fullName>
    </submittedName>
</protein>
<accession>A0A9X4RVP8</accession>
<organism evidence="1 2">
    <name type="scientific">Profundicola chukchiensis</name>
    <dbReference type="NCBI Taxonomy" id="2961959"/>
    <lineage>
        <taxon>Bacteria</taxon>
        <taxon>Pseudomonadati</taxon>
        <taxon>Bacteroidota</taxon>
        <taxon>Flavobacteriia</taxon>
        <taxon>Flavobacteriales</taxon>
        <taxon>Weeksellaceae</taxon>
        <taxon>Profundicola</taxon>
    </lineage>
</organism>
<reference evidence="1" key="1">
    <citation type="submission" date="2022-07" db="EMBL/GenBank/DDBJ databases">
        <title>Description and genome-wide analysis of Profundicola chukchiensis gen. nov., sp. nov., marine bacteria isolated from bottom sediments of the Chukchi Sea.</title>
        <authorList>
            <person name="Romanenko L."/>
            <person name="Otstavnykh N."/>
            <person name="Kurilenko V."/>
            <person name="Eremeev V."/>
            <person name="Velansky P."/>
            <person name="Mikhailov V."/>
            <person name="Isaeva M."/>
        </authorList>
    </citation>
    <scope>NUCLEOTIDE SEQUENCE</scope>
    <source>
        <strain evidence="1">KMM 9713</strain>
    </source>
</reference>
<dbReference type="EMBL" id="JANCMU010000001">
    <property type="protein sequence ID" value="MDG4944982.1"/>
    <property type="molecule type" value="Genomic_DNA"/>
</dbReference>
<proteinExistence type="predicted"/>
<sequence length="118" mass="13777">MTKIDQRIKRGKLYGNSSQELLEILCRSINDIHGVELTSKIKKNEYVIARQQFYFLAKFNDLATFKHLAIYTSQSMSNAFKSVKTAQLNAESCNDYDRKLNESQKLFIKRIKLIHQSK</sequence>
<dbReference type="AlphaFoldDB" id="A0A9X4RVP8"/>
<keyword evidence="2" id="KW-1185">Reference proteome</keyword>
<gene>
    <name evidence="1" type="ORF">NMK71_01010</name>
</gene>
<dbReference type="RefSeq" id="WP_304419733.1">
    <property type="nucleotide sequence ID" value="NZ_JANCMU010000001.1"/>
</dbReference>
<dbReference type="Proteomes" id="UP001152599">
    <property type="component" value="Unassembled WGS sequence"/>
</dbReference>
<name>A0A9X4RVP8_9FLAO</name>
<comment type="caution">
    <text evidence="1">The sequence shown here is derived from an EMBL/GenBank/DDBJ whole genome shotgun (WGS) entry which is preliminary data.</text>
</comment>
<evidence type="ECO:0000313" key="1">
    <source>
        <dbReference type="EMBL" id="MDG4944982.1"/>
    </source>
</evidence>